<dbReference type="AlphaFoldDB" id="X0VYK8"/>
<organism evidence="1">
    <name type="scientific">marine sediment metagenome</name>
    <dbReference type="NCBI Taxonomy" id="412755"/>
    <lineage>
        <taxon>unclassified sequences</taxon>
        <taxon>metagenomes</taxon>
        <taxon>ecological metagenomes</taxon>
    </lineage>
</organism>
<dbReference type="EMBL" id="BARS01031915">
    <property type="protein sequence ID" value="GAG23544.1"/>
    <property type="molecule type" value="Genomic_DNA"/>
</dbReference>
<feature type="non-terminal residue" evidence="1">
    <location>
        <position position="88"/>
    </location>
</feature>
<reference evidence="1" key="1">
    <citation type="journal article" date="2014" name="Front. Microbiol.">
        <title>High frequency of phylogenetically diverse reductive dehalogenase-homologous genes in deep subseafloor sedimentary metagenomes.</title>
        <authorList>
            <person name="Kawai M."/>
            <person name="Futagami T."/>
            <person name="Toyoda A."/>
            <person name="Takaki Y."/>
            <person name="Nishi S."/>
            <person name="Hori S."/>
            <person name="Arai W."/>
            <person name="Tsubouchi T."/>
            <person name="Morono Y."/>
            <person name="Uchiyama I."/>
            <person name="Ito T."/>
            <person name="Fujiyama A."/>
            <person name="Inagaki F."/>
            <person name="Takami H."/>
        </authorList>
    </citation>
    <scope>NUCLEOTIDE SEQUENCE</scope>
    <source>
        <strain evidence="1">Expedition CK06-06</strain>
    </source>
</reference>
<evidence type="ECO:0000313" key="1">
    <source>
        <dbReference type="EMBL" id="GAG23544.1"/>
    </source>
</evidence>
<comment type="caution">
    <text evidence="1">The sequence shown here is derived from an EMBL/GenBank/DDBJ whole genome shotgun (WGS) entry which is preliminary data.</text>
</comment>
<proteinExistence type="predicted"/>
<accession>X0VYK8</accession>
<gene>
    <name evidence="1" type="ORF">S01H1_49597</name>
</gene>
<sequence length="88" mass="9590">MSKDKLAIDGGDKAVPALGPYPSKIGKDELMAVLDLWDLSDEAGEKIRGIIDGESDCFGPHLFRYYNPRPSKVAEAEQAMCARVGVKH</sequence>
<protein>
    <submittedName>
        <fullName evidence="1">Uncharacterized protein</fullName>
    </submittedName>
</protein>
<name>X0VYK8_9ZZZZ</name>